<keyword evidence="3" id="KW-0539">Nucleus</keyword>
<dbReference type="STRING" id="6669.E9GUV6"/>
<dbReference type="GO" id="GO:0000398">
    <property type="term" value="P:mRNA splicing, via spliceosome"/>
    <property type="evidence" value="ECO:0007669"/>
    <property type="project" value="InterPro"/>
</dbReference>
<dbReference type="PANTHER" id="PTHR14152:SF5">
    <property type="entry name" value="U4_U6.U5 TRI-SNRNP-ASSOCIATED PROTEIN 1"/>
    <property type="match status" value="1"/>
</dbReference>
<dbReference type="AlphaFoldDB" id="E9GUV6"/>
<dbReference type="OrthoDB" id="5583at2759"/>
<evidence type="ECO:0000313" key="5">
    <source>
        <dbReference type="Proteomes" id="UP000000305"/>
    </source>
</evidence>
<evidence type="ECO:0000256" key="1">
    <source>
        <dbReference type="ARBA" id="ARBA00004123"/>
    </source>
</evidence>
<comment type="subcellular location">
    <subcellularLocation>
        <location evidence="1">Nucleus</location>
    </subcellularLocation>
</comment>
<evidence type="ECO:0000313" key="4">
    <source>
        <dbReference type="EMBL" id="EFX76560.1"/>
    </source>
</evidence>
<dbReference type="OMA" id="PQESEWG"/>
<proteinExistence type="inferred from homology"/>
<dbReference type="InterPro" id="IPR005011">
    <property type="entry name" value="SNU66/SART1"/>
</dbReference>
<gene>
    <name evidence="4" type="ORF">DAPPUDRAFT_306089</name>
</gene>
<dbReference type="InParanoid" id="E9GUV6"/>
<evidence type="ECO:0000256" key="3">
    <source>
        <dbReference type="ARBA" id="ARBA00023242"/>
    </source>
</evidence>
<accession>E9GUV6</accession>
<organism evidence="4 5">
    <name type="scientific">Daphnia pulex</name>
    <name type="common">Water flea</name>
    <dbReference type="NCBI Taxonomy" id="6669"/>
    <lineage>
        <taxon>Eukaryota</taxon>
        <taxon>Metazoa</taxon>
        <taxon>Ecdysozoa</taxon>
        <taxon>Arthropoda</taxon>
        <taxon>Crustacea</taxon>
        <taxon>Branchiopoda</taxon>
        <taxon>Diplostraca</taxon>
        <taxon>Cladocera</taxon>
        <taxon>Anomopoda</taxon>
        <taxon>Daphniidae</taxon>
        <taxon>Daphnia</taxon>
    </lineage>
</organism>
<dbReference type="Pfam" id="PF03343">
    <property type="entry name" value="SART-1"/>
    <property type="match status" value="1"/>
</dbReference>
<name>E9GUV6_DAPPU</name>
<dbReference type="GO" id="GO:0005634">
    <property type="term" value="C:nucleus"/>
    <property type="evidence" value="ECO:0007669"/>
    <property type="project" value="UniProtKB-SubCell"/>
</dbReference>
<dbReference type="PANTHER" id="PTHR14152">
    <property type="entry name" value="SQUAMOUS CELL CARCINOMA ANTIGEN RECOGNISED BY CYTOTOXIC T LYMPHOCYTES"/>
    <property type="match status" value="1"/>
</dbReference>
<dbReference type="eggNOG" id="KOG2217">
    <property type="taxonomic scope" value="Eukaryota"/>
</dbReference>
<dbReference type="Proteomes" id="UP000000305">
    <property type="component" value="Unassembled WGS sequence"/>
</dbReference>
<dbReference type="KEGG" id="dpx:DAPPUDRAFT_306089"/>
<protein>
    <submittedName>
        <fullName evidence="4">Uncharacterized protein</fullName>
    </submittedName>
</protein>
<comment type="similarity">
    <text evidence="2">Belongs to the SNU66/SART1 family.</text>
</comment>
<keyword evidence="5" id="KW-1185">Reference proteome</keyword>
<evidence type="ECO:0000256" key="2">
    <source>
        <dbReference type="ARBA" id="ARBA00006076"/>
    </source>
</evidence>
<dbReference type="HOGENOM" id="CLU_1534111_0_0_1"/>
<sequence>MFEEMDGAFGVKDLVTAELIKQKAYTSRDLQGIKVEHGREMIAEGKEVVLTLKDQNILQEGDVLINVNLVDIEGYKKNNEIKKQRPGYQPCAEEGMDESLGLPIPKPKLVLAKYDKEIEGEKHDSFVLGKIAGNQEAKKLMKDKLKLQQKKIESLGSGPLRIASEYYTAEEMISF</sequence>
<reference evidence="4 5" key="1">
    <citation type="journal article" date="2011" name="Science">
        <title>The ecoresponsive genome of Daphnia pulex.</title>
        <authorList>
            <person name="Colbourne J.K."/>
            <person name="Pfrender M.E."/>
            <person name="Gilbert D."/>
            <person name="Thomas W.K."/>
            <person name="Tucker A."/>
            <person name="Oakley T.H."/>
            <person name="Tokishita S."/>
            <person name="Aerts A."/>
            <person name="Arnold G.J."/>
            <person name="Basu M.K."/>
            <person name="Bauer D.J."/>
            <person name="Caceres C.E."/>
            <person name="Carmel L."/>
            <person name="Casola C."/>
            <person name="Choi J.H."/>
            <person name="Detter J.C."/>
            <person name="Dong Q."/>
            <person name="Dusheyko S."/>
            <person name="Eads B.D."/>
            <person name="Frohlich T."/>
            <person name="Geiler-Samerotte K.A."/>
            <person name="Gerlach D."/>
            <person name="Hatcher P."/>
            <person name="Jogdeo S."/>
            <person name="Krijgsveld J."/>
            <person name="Kriventseva E.V."/>
            <person name="Kultz D."/>
            <person name="Laforsch C."/>
            <person name="Lindquist E."/>
            <person name="Lopez J."/>
            <person name="Manak J.R."/>
            <person name="Muller J."/>
            <person name="Pangilinan J."/>
            <person name="Patwardhan R.P."/>
            <person name="Pitluck S."/>
            <person name="Pritham E.J."/>
            <person name="Rechtsteiner A."/>
            <person name="Rho M."/>
            <person name="Rogozin I.B."/>
            <person name="Sakarya O."/>
            <person name="Salamov A."/>
            <person name="Schaack S."/>
            <person name="Shapiro H."/>
            <person name="Shiga Y."/>
            <person name="Skalitzky C."/>
            <person name="Smith Z."/>
            <person name="Souvorov A."/>
            <person name="Sung W."/>
            <person name="Tang Z."/>
            <person name="Tsuchiya D."/>
            <person name="Tu H."/>
            <person name="Vos H."/>
            <person name="Wang M."/>
            <person name="Wolf Y.I."/>
            <person name="Yamagata H."/>
            <person name="Yamada T."/>
            <person name="Ye Y."/>
            <person name="Shaw J.R."/>
            <person name="Andrews J."/>
            <person name="Crease T.J."/>
            <person name="Tang H."/>
            <person name="Lucas S.M."/>
            <person name="Robertson H.M."/>
            <person name="Bork P."/>
            <person name="Koonin E.V."/>
            <person name="Zdobnov E.M."/>
            <person name="Grigoriev I.V."/>
            <person name="Lynch M."/>
            <person name="Boore J.L."/>
        </authorList>
    </citation>
    <scope>NUCLEOTIDE SEQUENCE [LARGE SCALE GENOMIC DNA]</scope>
</reference>
<dbReference type="EMBL" id="GL732567">
    <property type="protein sequence ID" value="EFX76560.1"/>
    <property type="molecule type" value="Genomic_DNA"/>
</dbReference>